<comment type="caution">
    <text evidence="2">The sequence shown here is derived from an EMBL/GenBank/DDBJ whole genome shotgun (WGS) entry which is preliminary data.</text>
</comment>
<dbReference type="Proteomes" id="UP000663823">
    <property type="component" value="Unassembled WGS sequence"/>
</dbReference>
<feature type="compositionally biased region" description="Basic and acidic residues" evidence="1">
    <location>
        <begin position="35"/>
        <end position="49"/>
    </location>
</feature>
<name>A0A820CW85_9BILA</name>
<evidence type="ECO:0000313" key="2">
    <source>
        <dbReference type="EMBL" id="CAF4223968.1"/>
    </source>
</evidence>
<evidence type="ECO:0000313" key="3">
    <source>
        <dbReference type="Proteomes" id="UP000663823"/>
    </source>
</evidence>
<organism evidence="2 3">
    <name type="scientific">Rotaria sordida</name>
    <dbReference type="NCBI Taxonomy" id="392033"/>
    <lineage>
        <taxon>Eukaryota</taxon>
        <taxon>Metazoa</taxon>
        <taxon>Spiralia</taxon>
        <taxon>Gnathifera</taxon>
        <taxon>Rotifera</taxon>
        <taxon>Eurotatoria</taxon>
        <taxon>Bdelloidea</taxon>
        <taxon>Philodinida</taxon>
        <taxon>Philodinidae</taxon>
        <taxon>Rotaria</taxon>
    </lineage>
</organism>
<gene>
    <name evidence="2" type="ORF">OTI717_LOCUS39486</name>
</gene>
<protein>
    <submittedName>
        <fullName evidence="2">Uncharacterized protein</fullName>
    </submittedName>
</protein>
<reference evidence="2" key="1">
    <citation type="submission" date="2021-02" db="EMBL/GenBank/DDBJ databases">
        <authorList>
            <person name="Nowell W R."/>
        </authorList>
    </citation>
    <scope>NUCLEOTIDE SEQUENCE</scope>
</reference>
<accession>A0A820CW85</accession>
<feature type="region of interest" description="Disordered" evidence="1">
    <location>
        <begin position="1"/>
        <end position="49"/>
    </location>
</feature>
<feature type="non-terminal residue" evidence="2">
    <location>
        <position position="49"/>
    </location>
</feature>
<proteinExistence type="predicted"/>
<sequence length="49" mass="5558">MATFTNDDPHEIQMDSGSEDDSEMDIDEVYSSDVDSNKSDDELVRKEQS</sequence>
<dbReference type="EMBL" id="CAJOAX010025745">
    <property type="protein sequence ID" value="CAF4223968.1"/>
    <property type="molecule type" value="Genomic_DNA"/>
</dbReference>
<feature type="compositionally biased region" description="Acidic residues" evidence="1">
    <location>
        <begin position="17"/>
        <end position="30"/>
    </location>
</feature>
<dbReference type="AlphaFoldDB" id="A0A820CW85"/>
<evidence type="ECO:0000256" key="1">
    <source>
        <dbReference type="SAM" id="MobiDB-lite"/>
    </source>
</evidence>